<dbReference type="GO" id="GO:1990573">
    <property type="term" value="P:potassium ion import across plasma membrane"/>
    <property type="evidence" value="ECO:0007669"/>
    <property type="project" value="TreeGrafter"/>
</dbReference>
<accession>A0A7S4T9C8</accession>
<dbReference type="Gene3D" id="3.40.1110.10">
    <property type="entry name" value="Calcium-transporting ATPase, cytoplasmic domain N"/>
    <property type="match status" value="1"/>
</dbReference>
<dbReference type="Pfam" id="PF08282">
    <property type="entry name" value="Hydrolase_3"/>
    <property type="match status" value="1"/>
</dbReference>
<dbReference type="InterPro" id="IPR001757">
    <property type="entry name" value="P_typ_ATPase"/>
</dbReference>
<dbReference type="InterPro" id="IPR023298">
    <property type="entry name" value="ATPase_P-typ_TM_dom_sf"/>
</dbReference>
<dbReference type="SFLD" id="SFLDF00027">
    <property type="entry name" value="p-type_atpase"/>
    <property type="match status" value="1"/>
</dbReference>
<evidence type="ECO:0000256" key="7">
    <source>
        <dbReference type="ARBA" id="ARBA00022989"/>
    </source>
</evidence>
<dbReference type="PANTHER" id="PTHR43294">
    <property type="entry name" value="SODIUM/POTASSIUM-TRANSPORTING ATPASE SUBUNIT ALPHA"/>
    <property type="match status" value="1"/>
</dbReference>
<feature type="domain" description="Cation-transporting P-type ATPase N-terminal" evidence="11">
    <location>
        <begin position="92"/>
        <end position="176"/>
    </location>
</feature>
<dbReference type="Pfam" id="PF13246">
    <property type="entry name" value="Cation_ATPase"/>
    <property type="match status" value="1"/>
</dbReference>
<keyword evidence="2" id="KW-1003">Cell membrane</keyword>
<dbReference type="GO" id="GO:1902600">
    <property type="term" value="P:proton transmembrane transport"/>
    <property type="evidence" value="ECO:0007669"/>
    <property type="project" value="TreeGrafter"/>
</dbReference>
<dbReference type="SFLD" id="SFLDS00003">
    <property type="entry name" value="Haloacid_Dehalogenase"/>
    <property type="match status" value="1"/>
</dbReference>
<dbReference type="NCBIfam" id="TIGR01494">
    <property type="entry name" value="ATPase_P-type"/>
    <property type="match status" value="2"/>
</dbReference>
<reference evidence="12" key="1">
    <citation type="submission" date="2021-01" db="EMBL/GenBank/DDBJ databases">
        <authorList>
            <person name="Corre E."/>
            <person name="Pelletier E."/>
            <person name="Niang G."/>
            <person name="Scheremetjew M."/>
            <person name="Finn R."/>
            <person name="Kale V."/>
            <person name="Holt S."/>
            <person name="Cochrane G."/>
            <person name="Meng A."/>
            <person name="Brown T."/>
            <person name="Cohen L."/>
        </authorList>
    </citation>
    <scope>NUCLEOTIDE SEQUENCE</scope>
    <source>
        <strain evidence="12">CCMP3105</strain>
    </source>
</reference>
<dbReference type="Gene3D" id="1.20.1110.10">
    <property type="entry name" value="Calcium-transporting ATPase, transmembrane domain"/>
    <property type="match status" value="1"/>
</dbReference>
<dbReference type="InterPro" id="IPR050510">
    <property type="entry name" value="Cation_transp_ATPase_P-type"/>
</dbReference>
<dbReference type="InterPro" id="IPR004014">
    <property type="entry name" value="ATPase_P-typ_cation-transptr_N"/>
</dbReference>
<dbReference type="Pfam" id="PF00690">
    <property type="entry name" value="Cation_ATPase_N"/>
    <property type="match status" value="1"/>
</dbReference>
<evidence type="ECO:0000256" key="1">
    <source>
        <dbReference type="ARBA" id="ARBA00004651"/>
    </source>
</evidence>
<name>A0A7S4T9C8_9DINO</name>
<dbReference type="GO" id="GO:0016887">
    <property type="term" value="F:ATP hydrolysis activity"/>
    <property type="evidence" value="ECO:0007669"/>
    <property type="project" value="InterPro"/>
</dbReference>
<feature type="transmembrane region" description="Helical" evidence="10">
    <location>
        <begin position="353"/>
        <end position="375"/>
    </location>
</feature>
<dbReference type="Pfam" id="PF00122">
    <property type="entry name" value="E1-E2_ATPase"/>
    <property type="match status" value="1"/>
</dbReference>
<evidence type="ECO:0000256" key="4">
    <source>
        <dbReference type="ARBA" id="ARBA00022741"/>
    </source>
</evidence>
<dbReference type="SUPFAM" id="SSF81660">
    <property type="entry name" value="Metal cation-transporting ATPase, ATP-binding domain N"/>
    <property type="match status" value="1"/>
</dbReference>
<dbReference type="PRINTS" id="PR00121">
    <property type="entry name" value="NAKATPASE"/>
</dbReference>
<proteinExistence type="predicted"/>
<dbReference type="GO" id="GO:0030007">
    <property type="term" value="P:intracellular potassium ion homeostasis"/>
    <property type="evidence" value="ECO:0007669"/>
    <property type="project" value="TreeGrafter"/>
</dbReference>
<dbReference type="PRINTS" id="PR00119">
    <property type="entry name" value="CATATPASE"/>
</dbReference>
<protein>
    <recommendedName>
        <fullName evidence="11">Cation-transporting P-type ATPase N-terminal domain-containing protein</fullName>
    </recommendedName>
</protein>
<comment type="subcellular location">
    <subcellularLocation>
        <location evidence="1">Cell membrane</location>
        <topology evidence="1">Multi-pass membrane protein</topology>
    </subcellularLocation>
</comment>
<dbReference type="PROSITE" id="PS00154">
    <property type="entry name" value="ATPASE_E1_E2"/>
    <property type="match status" value="1"/>
</dbReference>
<feature type="region of interest" description="Disordered" evidence="9">
    <location>
        <begin position="1"/>
        <end position="50"/>
    </location>
</feature>
<keyword evidence="5" id="KW-0067">ATP-binding</keyword>
<dbReference type="InterPro" id="IPR023299">
    <property type="entry name" value="ATPase_P-typ_cyto_dom_N"/>
</dbReference>
<dbReference type="SFLD" id="SFLDG00002">
    <property type="entry name" value="C1.7:_P-type_atpase_like"/>
    <property type="match status" value="1"/>
</dbReference>
<evidence type="ECO:0000256" key="2">
    <source>
        <dbReference type="ARBA" id="ARBA00022475"/>
    </source>
</evidence>
<evidence type="ECO:0000256" key="8">
    <source>
        <dbReference type="ARBA" id="ARBA00023136"/>
    </source>
</evidence>
<dbReference type="GO" id="GO:0036376">
    <property type="term" value="P:sodium ion export across plasma membrane"/>
    <property type="evidence" value="ECO:0007669"/>
    <property type="project" value="TreeGrafter"/>
</dbReference>
<keyword evidence="6" id="KW-1278">Translocase</keyword>
<dbReference type="Gene3D" id="2.70.150.10">
    <property type="entry name" value="Calcium-transporting ATPase, cytoplasmic transduction domain A"/>
    <property type="match status" value="1"/>
</dbReference>
<dbReference type="SUPFAM" id="SSF56784">
    <property type="entry name" value="HAD-like"/>
    <property type="match status" value="1"/>
</dbReference>
<dbReference type="InterPro" id="IPR008250">
    <property type="entry name" value="ATPase_P-typ_transduc_dom_A_sf"/>
</dbReference>
<evidence type="ECO:0000256" key="10">
    <source>
        <dbReference type="SAM" id="Phobius"/>
    </source>
</evidence>
<dbReference type="PANTHER" id="PTHR43294:SF21">
    <property type="entry name" value="CATION TRANSPORTING ATPASE"/>
    <property type="match status" value="1"/>
</dbReference>
<dbReference type="Pfam" id="PF00689">
    <property type="entry name" value="Cation_ATPase_C"/>
    <property type="match status" value="1"/>
</dbReference>
<keyword evidence="7 10" id="KW-1133">Transmembrane helix</keyword>
<gene>
    <name evidence="12" type="ORF">AMON00008_LOCUS65107</name>
</gene>
<dbReference type="InterPro" id="IPR006068">
    <property type="entry name" value="ATPase_P-typ_cation-transptr_C"/>
</dbReference>
<dbReference type="GO" id="GO:0005886">
    <property type="term" value="C:plasma membrane"/>
    <property type="evidence" value="ECO:0007669"/>
    <property type="project" value="UniProtKB-SubCell"/>
</dbReference>
<dbReference type="InterPro" id="IPR036412">
    <property type="entry name" value="HAD-like_sf"/>
</dbReference>
<dbReference type="GO" id="GO:0005391">
    <property type="term" value="F:P-type sodium:potassium-exchanging transporter activity"/>
    <property type="evidence" value="ECO:0007669"/>
    <property type="project" value="TreeGrafter"/>
</dbReference>
<dbReference type="AlphaFoldDB" id="A0A7S4T9C8"/>
<evidence type="ECO:0000259" key="11">
    <source>
        <dbReference type="SMART" id="SM00831"/>
    </source>
</evidence>
<keyword evidence="8 10" id="KW-0472">Membrane</keyword>
<dbReference type="InterPro" id="IPR044492">
    <property type="entry name" value="P_typ_ATPase_HD_dom"/>
</dbReference>
<dbReference type="SMART" id="SM00831">
    <property type="entry name" value="Cation_ATPase_N"/>
    <property type="match status" value="1"/>
</dbReference>
<dbReference type="GO" id="GO:0005524">
    <property type="term" value="F:ATP binding"/>
    <property type="evidence" value="ECO:0007669"/>
    <property type="project" value="UniProtKB-KW"/>
</dbReference>
<evidence type="ECO:0000256" key="6">
    <source>
        <dbReference type="ARBA" id="ARBA00022967"/>
    </source>
</evidence>
<evidence type="ECO:0000256" key="3">
    <source>
        <dbReference type="ARBA" id="ARBA00022692"/>
    </source>
</evidence>
<dbReference type="SUPFAM" id="SSF81653">
    <property type="entry name" value="Calcium ATPase, transduction domain A"/>
    <property type="match status" value="1"/>
</dbReference>
<dbReference type="GO" id="GO:0006883">
    <property type="term" value="P:intracellular sodium ion homeostasis"/>
    <property type="evidence" value="ECO:0007669"/>
    <property type="project" value="TreeGrafter"/>
</dbReference>
<dbReference type="SUPFAM" id="SSF81665">
    <property type="entry name" value="Calcium ATPase, transmembrane domain M"/>
    <property type="match status" value="1"/>
</dbReference>
<feature type="compositionally biased region" description="Basic and acidic residues" evidence="9">
    <location>
        <begin position="1"/>
        <end position="13"/>
    </location>
</feature>
<feature type="transmembrane region" description="Helical" evidence="10">
    <location>
        <begin position="151"/>
        <end position="178"/>
    </location>
</feature>
<evidence type="ECO:0000256" key="5">
    <source>
        <dbReference type="ARBA" id="ARBA00022840"/>
    </source>
</evidence>
<dbReference type="EMBL" id="HBNR01090677">
    <property type="protein sequence ID" value="CAE4669669.1"/>
    <property type="molecule type" value="Transcribed_RNA"/>
</dbReference>
<dbReference type="InterPro" id="IPR018303">
    <property type="entry name" value="ATPase_P-typ_P_site"/>
</dbReference>
<keyword evidence="3 10" id="KW-0812">Transmembrane</keyword>
<dbReference type="InterPro" id="IPR059000">
    <property type="entry name" value="ATPase_P-type_domA"/>
</dbReference>
<dbReference type="InterPro" id="IPR023214">
    <property type="entry name" value="HAD_sf"/>
</dbReference>
<evidence type="ECO:0000256" key="9">
    <source>
        <dbReference type="SAM" id="MobiDB-lite"/>
    </source>
</evidence>
<dbReference type="Gene3D" id="3.40.50.1000">
    <property type="entry name" value="HAD superfamily/HAD-like"/>
    <property type="match status" value="1"/>
</dbReference>
<keyword evidence="4" id="KW-0547">Nucleotide-binding</keyword>
<evidence type="ECO:0000313" key="12">
    <source>
        <dbReference type="EMBL" id="CAE4669669.1"/>
    </source>
</evidence>
<organism evidence="12">
    <name type="scientific">Alexandrium monilatum</name>
    <dbReference type="NCBI Taxonomy" id="311494"/>
    <lineage>
        <taxon>Eukaryota</taxon>
        <taxon>Sar</taxon>
        <taxon>Alveolata</taxon>
        <taxon>Dinophyceae</taxon>
        <taxon>Gonyaulacales</taxon>
        <taxon>Pyrocystaceae</taxon>
        <taxon>Alexandrium</taxon>
    </lineage>
</organism>
<sequence>MARELDPDIERGHPGLRASAGAATLLGPLDNEARDEVSSPSRPRRNSAVAGCAEELRQRSSLVFRRQSSDGNIGLQVQGSGLGGLDGGAQLPVQALDLEALAAALCTSFTDGGRCLSGPAGLTERAARQRFEADGPNRITPPKTEDPLVKLLRIAFTGLLNILLWFCVAAEVALLFVFPGEKDATTPVMLSAVILASAALQWWTEVQAESSMRELREMQGEEQVQVLRQGSRGERLELRLDPGDLVVGDVVLLQAGQRVPADLRILHCTDDTEADNAALTGESLPELRCARPEKETIPPTEARCLAFCGTSLVKGSAVCVVHAVGDRTFLGQVAASMTVQPRPSALELEMEHFVHIVAGVAVAVGVLVLLANLALPRPRSASVMLENCATALFTQVPEGLLPTVTFSLMIASKQMLKHRVIVKKLDAIETLGCVSIFCSDKTGTLTTGEMTVQEIVIPTPDGHLETLPITSALASNGPREPFVLLARLGALVSAVELLGSEAPLEIVGSPTEAAIMRVSVSLLGIEEVRTLRSAHSPVFEIPFSSENKWMLAVHAAADEEAAHGPFVARVKGAPERVLGLCSLDGGRRAEADSALKALMAQGRRVLCAAQRRLSTEEVPEGASFSGAAVDDCNFPMRDFELLGFFGIEDPPKQGVAEAIATARAAGVAAVMVTGDHPDTAKAIAARVNIVDPPEGLAPPSYEAQEFAVLSGQQLDQVLPARCFEVEEPRVEAFWRNVVAHTRVFARVSPLHKQVIVQAYQRLGRSGRGDVVAMFGDGVNDAPALKQADVGVAMGIRGTHVAIDAADIVISDDNVASAIEGMQQGRLSSENLRKSIMYTLCSKVSQLAPAFAGLLSIPEALNAAQVLLIDVGTDIWTAVAFAAQPPESDLMRQEPRDPRAGGLASWRFLLYSYGYVGLQQTFFCWAMFFLASPPGLWQLLERHKSLAAYTEQDIQVHRQCMTVYYWTLVLGQIAAAIGATTRSQQIFGSAGYGLPNRLLNVTLVFEVLLSLFVMHWTPVRTVFDMGPLPWWPSLLLPLVCPVCMVAAEEYRKAKGFSIVPA</sequence>